<evidence type="ECO:0000313" key="4">
    <source>
        <dbReference type="Proteomes" id="UP001642360"/>
    </source>
</evidence>
<keyword evidence="4" id="KW-1185">Reference proteome</keyword>
<feature type="region of interest" description="Disordered" evidence="1">
    <location>
        <begin position="27"/>
        <end position="71"/>
    </location>
</feature>
<sequence>MGVASDYVFFRKVGLDYVDVTAGGGVTPGGTATPSTPPTLTAPAPPRTTTPLYGGGGLTPGMGPEVPTTQNSKASSEFSIAAILVPLSLLLAPPFILQPM</sequence>
<reference evidence="3 4" key="1">
    <citation type="submission" date="2024-02" db="EMBL/GenBank/DDBJ databases">
        <authorList>
            <person name="Vignale AGUSTIN F."/>
            <person name="Sosa J E."/>
            <person name="Modenutti C."/>
        </authorList>
    </citation>
    <scope>NUCLEOTIDE SEQUENCE [LARGE SCALE GENOMIC DNA]</scope>
</reference>
<dbReference type="AlphaFoldDB" id="A0ABC8RJK0"/>
<keyword evidence="2" id="KW-0472">Membrane</keyword>
<feature type="transmembrane region" description="Helical" evidence="2">
    <location>
        <begin position="78"/>
        <end position="97"/>
    </location>
</feature>
<evidence type="ECO:0000256" key="2">
    <source>
        <dbReference type="SAM" id="Phobius"/>
    </source>
</evidence>
<dbReference type="Proteomes" id="UP001642360">
    <property type="component" value="Unassembled WGS sequence"/>
</dbReference>
<evidence type="ECO:0000313" key="3">
    <source>
        <dbReference type="EMBL" id="CAK9145160.1"/>
    </source>
</evidence>
<keyword evidence="2" id="KW-1133">Transmembrane helix</keyword>
<organism evidence="3 4">
    <name type="scientific">Ilex paraguariensis</name>
    <name type="common">yerba mate</name>
    <dbReference type="NCBI Taxonomy" id="185542"/>
    <lineage>
        <taxon>Eukaryota</taxon>
        <taxon>Viridiplantae</taxon>
        <taxon>Streptophyta</taxon>
        <taxon>Embryophyta</taxon>
        <taxon>Tracheophyta</taxon>
        <taxon>Spermatophyta</taxon>
        <taxon>Magnoliopsida</taxon>
        <taxon>eudicotyledons</taxon>
        <taxon>Gunneridae</taxon>
        <taxon>Pentapetalae</taxon>
        <taxon>asterids</taxon>
        <taxon>campanulids</taxon>
        <taxon>Aquifoliales</taxon>
        <taxon>Aquifoliaceae</taxon>
        <taxon>Ilex</taxon>
    </lineage>
</organism>
<dbReference type="EMBL" id="CAUOFW020001464">
    <property type="protein sequence ID" value="CAK9145160.1"/>
    <property type="molecule type" value="Genomic_DNA"/>
</dbReference>
<evidence type="ECO:0000256" key="1">
    <source>
        <dbReference type="SAM" id="MobiDB-lite"/>
    </source>
</evidence>
<gene>
    <name evidence="3" type="ORF">ILEXP_LOCUS12955</name>
</gene>
<accession>A0ABC8RJK0</accession>
<name>A0ABC8RJK0_9AQUA</name>
<feature type="compositionally biased region" description="Low complexity" evidence="1">
    <location>
        <begin position="29"/>
        <end position="42"/>
    </location>
</feature>
<comment type="caution">
    <text evidence="3">The sequence shown here is derived from an EMBL/GenBank/DDBJ whole genome shotgun (WGS) entry which is preliminary data.</text>
</comment>
<keyword evidence="2" id="KW-0812">Transmembrane</keyword>
<proteinExistence type="predicted"/>
<protein>
    <submittedName>
        <fullName evidence="3">Uncharacterized protein</fullName>
    </submittedName>
</protein>